<gene>
    <name evidence="8" type="ORF">EZV62_000227</name>
</gene>
<keyword evidence="3" id="KW-0568">Pathogenesis-related protein</keyword>
<evidence type="ECO:0000256" key="2">
    <source>
        <dbReference type="ARBA" id="ARBA00022821"/>
    </source>
</evidence>
<feature type="region of interest" description="Disordered" evidence="6">
    <location>
        <begin position="368"/>
        <end position="393"/>
    </location>
</feature>
<organism evidence="8 9">
    <name type="scientific">Acer yangbiense</name>
    <dbReference type="NCBI Taxonomy" id="1000413"/>
    <lineage>
        <taxon>Eukaryota</taxon>
        <taxon>Viridiplantae</taxon>
        <taxon>Streptophyta</taxon>
        <taxon>Embryophyta</taxon>
        <taxon>Tracheophyta</taxon>
        <taxon>Spermatophyta</taxon>
        <taxon>Magnoliopsida</taxon>
        <taxon>eudicotyledons</taxon>
        <taxon>Gunneridae</taxon>
        <taxon>Pentapetalae</taxon>
        <taxon>rosids</taxon>
        <taxon>malvids</taxon>
        <taxon>Sapindales</taxon>
        <taxon>Sapindaceae</taxon>
        <taxon>Hippocastanoideae</taxon>
        <taxon>Acereae</taxon>
        <taxon>Acer</taxon>
    </lineage>
</organism>
<dbReference type="GO" id="GO:0006952">
    <property type="term" value="P:defense response"/>
    <property type="evidence" value="ECO:0007669"/>
    <property type="project" value="UniProtKB-KW"/>
</dbReference>
<dbReference type="SUPFAM" id="SSF55961">
    <property type="entry name" value="Bet v1-like"/>
    <property type="match status" value="2"/>
</dbReference>
<comment type="similarity">
    <text evidence="5">Belongs to the UTP23/FCF1 family. UTP23 subfamily.</text>
</comment>
<dbReference type="PRINTS" id="PR00634">
    <property type="entry name" value="BETALLERGEN"/>
</dbReference>
<dbReference type="Proteomes" id="UP000323000">
    <property type="component" value="Chromosome 1"/>
</dbReference>
<comment type="function">
    <text evidence="4">Involved in rRNA-processing and ribosome biogenesis.</text>
</comment>
<dbReference type="GO" id="GO:0032040">
    <property type="term" value="C:small-subunit processome"/>
    <property type="evidence" value="ECO:0007669"/>
    <property type="project" value="InterPro"/>
</dbReference>
<dbReference type="Pfam" id="PF04900">
    <property type="entry name" value="Fcf1"/>
    <property type="match status" value="1"/>
</dbReference>
<dbReference type="GO" id="GO:0004864">
    <property type="term" value="F:protein phosphatase inhibitor activity"/>
    <property type="evidence" value="ECO:0007669"/>
    <property type="project" value="InterPro"/>
</dbReference>
<dbReference type="PANTHER" id="PTHR31213:SF192">
    <property type="entry name" value="MAJOR ALLERGEN PRU AR 1-LIKE"/>
    <property type="match status" value="1"/>
</dbReference>
<keyword evidence="2" id="KW-0611">Plant defense</keyword>
<dbReference type="Pfam" id="PF24779">
    <property type="entry name" value="UTP23_sensor"/>
    <property type="match status" value="1"/>
</dbReference>
<feature type="domain" description="Bet v I/Major latex protein" evidence="7">
    <location>
        <begin position="5"/>
        <end position="156"/>
    </location>
</feature>
<feature type="compositionally biased region" description="Basic and acidic residues" evidence="6">
    <location>
        <begin position="475"/>
        <end position="490"/>
    </location>
</feature>
<evidence type="ECO:0000259" key="7">
    <source>
        <dbReference type="SMART" id="SM01037"/>
    </source>
</evidence>
<dbReference type="EMBL" id="VAHF01000001">
    <property type="protein sequence ID" value="TXG71648.1"/>
    <property type="molecule type" value="Genomic_DNA"/>
</dbReference>
<reference evidence="9" key="1">
    <citation type="journal article" date="2019" name="Gigascience">
        <title>De novo genome assembly of the endangered Acer yangbiense, a plant species with extremely small populations endemic to Yunnan Province, China.</title>
        <authorList>
            <person name="Yang J."/>
            <person name="Wariss H.M."/>
            <person name="Tao L."/>
            <person name="Zhang R."/>
            <person name="Yun Q."/>
            <person name="Hollingsworth P."/>
            <person name="Dao Z."/>
            <person name="Luo G."/>
            <person name="Guo H."/>
            <person name="Ma Y."/>
            <person name="Sun W."/>
        </authorList>
    </citation>
    <scope>NUCLEOTIDE SEQUENCE [LARGE SCALE GENOMIC DNA]</scope>
    <source>
        <strain evidence="9">cv. Malutang</strain>
    </source>
</reference>
<evidence type="ECO:0000256" key="3">
    <source>
        <dbReference type="ARBA" id="ARBA00023265"/>
    </source>
</evidence>
<dbReference type="Gene3D" id="3.30.530.20">
    <property type="match status" value="2"/>
</dbReference>
<comment type="similarity">
    <text evidence="1">Belongs to the BetVI family.</text>
</comment>
<dbReference type="InterPro" id="IPR024949">
    <property type="entry name" value="Bet_v_I_allergen"/>
</dbReference>
<dbReference type="SMART" id="SM01037">
    <property type="entry name" value="Bet_v_1"/>
    <property type="match status" value="1"/>
</dbReference>
<dbReference type="GO" id="GO:0005737">
    <property type="term" value="C:cytoplasm"/>
    <property type="evidence" value="ECO:0007669"/>
    <property type="project" value="TreeGrafter"/>
</dbReference>
<name>A0A5C7IRB5_9ROSI</name>
<dbReference type="SUPFAM" id="SSF88723">
    <property type="entry name" value="PIN domain-like"/>
    <property type="match status" value="1"/>
</dbReference>
<dbReference type="InterPro" id="IPR029060">
    <property type="entry name" value="PIN-like_dom_sf"/>
</dbReference>
<dbReference type="InterPro" id="IPR057776">
    <property type="entry name" value="UTP23_sensor"/>
</dbReference>
<evidence type="ECO:0000256" key="4">
    <source>
        <dbReference type="ARBA" id="ARBA00037300"/>
    </source>
</evidence>
<dbReference type="InterPro" id="IPR006984">
    <property type="entry name" value="Fcf1/UTP23"/>
</dbReference>
<evidence type="ECO:0000256" key="5">
    <source>
        <dbReference type="ARBA" id="ARBA00038503"/>
    </source>
</evidence>
<dbReference type="FunFam" id="3.30.530.20:FF:000007">
    <property type="entry name" value="Major pollen allergen Bet v 1-A"/>
    <property type="match status" value="1"/>
</dbReference>
<dbReference type="InterPro" id="IPR023393">
    <property type="entry name" value="START-like_dom_sf"/>
</dbReference>
<keyword evidence="9" id="KW-1185">Reference proteome</keyword>
<dbReference type="OrthoDB" id="25675at2759"/>
<evidence type="ECO:0000313" key="9">
    <source>
        <dbReference type="Proteomes" id="UP000323000"/>
    </source>
</evidence>
<evidence type="ECO:0000313" key="8">
    <source>
        <dbReference type="EMBL" id="TXG71648.1"/>
    </source>
</evidence>
<feature type="region of interest" description="Disordered" evidence="6">
    <location>
        <begin position="475"/>
        <end position="499"/>
    </location>
</feature>
<dbReference type="PANTHER" id="PTHR31213">
    <property type="entry name" value="OS08G0374000 PROTEIN-RELATED"/>
    <property type="match status" value="1"/>
</dbReference>
<dbReference type="GO" id="GO:0038023">
    <property type="term" value="F:signaling receptor activity"/>
    <property type="evidence" value="ECO:0007669"/>
    <property type="project" value="InterPro"/>
</dbReference>
<dbReference type="CDD" id="cd08553">
    <property type="entry name" value="PIN_Fcf1-like"/>
    <property type="match status" value="1"/>
</dbReference>
<evidence type="ECO:0000256" key="6">
    <source>
        <dbReference type="SAM" id="MobiDB-lite"/>
    </source>
</evidence>
<sequence length="499" mass="55723">MGVINVSAEYATSVAPARMFKALVIDAHNLVPKLTPQAVKSVDVVEGAAGEAGCIKQTNFVDGSPVKYLKHRIESIDKDKLVCKYSLIEGDAITGKIDIAVYIVKFEASSDGGCVIKTSTEVHVKDGQDVDEATIKAGQEQEIGYYKLVETHLLANPDVKEILAVSTFDLSCPRCVIDELKGLGESHSEALQAAHKLTIARCEHERKKNADACIMDVLGEKNPEHFFVATQDVDLRKKLQEVQGVPLIFGLRNALFLEQPSTFQRQFVKASEEGRSRMTESEYKMLKKRAKGILETEEIRDSSNEDEEVGDQNLELQTVKKSDNARKQMGVKDKPQFKRKRAKVDVAMGMVRMDVSEGDNVGIQVLKQEHNDGPNPLSCKKKKSHENPSMVSKKMRNEMCADRLTRNEIYLEDCGYMRHRIDALNKDNFLCKYSLIEGDMLGDKIESLVYEAKFEATSDAGCLVKVATEFHVKGGDDHHEISHDGTEHQARPRARNRNV</sequence>
<dbReference type="CDD" id="cd07816">
    <property type="entry name" value="Bet_v1-like"/>
    <property type="match status" value="1"/>
</dbReference>
<dbReference type="InterPro" id="IPR000916">
    <property type="entry name" value="Bet_v_I/MLP"/>
</dbReference>
<evidence type="ECO:0000256" key="1">
    <source>
        <dbReference type="ARBA" id="ARBA00009744"/>
    </source>
</evidence>
<protein>
    <recommendedName>
        <fullName evidence="7">Bet v I/Major latex protein domain-containing protein</fullName>
    </recommendedName>
</protein>
<dbReference type="InterPro" id="IPR050279">
    <property type="entry name" value="Plant_def-hormone_signal"/>
</dbReference>
<dbReference type="Gene3D" id="3.40.50.1010">
    <property type="entry name" value="5'-nuclease"/>
    <property type="match status" value="1"/>
</dbReference>
<dbReference type="Pfam" id="PF00407">
    <property type="entry name" value="Bet_v_1"/>
    <property type="match status" value="1"/>
</dbReference>
<dbReference type="AlphaFoldDB" id="A0A5C7IRB5"/>
<dbReference type="GO" id="GO:0009738">
    <property type="term" value="P:abscisic acid-activated signaling pathway"/>
    <property type="evidence" value="ECO:0007669"/>
    <property type="project" value="InterPro"/>
</dbReference>
<proteinExistence type="inferred from homology"/>
<dbReference type="GO" id="GO:0010427">
    <property type="term" value="F:abscisic acid binding"/>
    <property type="evidence" value="ECO:0007669"/>
    <property type="project" value="InterPro"/>
</dbReference>
<comment type="caution">
    <text evidence="8">The sequence shown here is derived from an EMBL/GenBank/DDBJ whole genome shotgun (WGS) entry which is preliminary data.</text>
</comment>
<accession>A0A5C7IRB5</accession>